<dbReference type="EMBL" id="CAAHDD010000019">
    <property type="protein sequence ID" value="VGM45839.1"/>
    <property type="molecule type" value="Genomic_DNA"/>
</dbReference>
<feature type="domain" description="HTH lysR-type" evidence="5">
    <location>
        <begin position="1"/>
        <end position="58"/>
    </location>
</feature>
<dbReference type="FunFam" id="1.10.10.10:FF:000001">
    <property type="entry name" value="LysR family transcriptional regulator"/>
    <property type="match status" value="1"/>
</dbReference>
<dbReference type="GO" id="GO:0003700">
    <property type="term" value="F:DNA-binding transcription factor activity"/>
    <property type="evidence" value="ECO:0007669"/>
    <property type="project" value="InterPro"/>
</dbReference>
<keyword evidence="2" id="KW-0805">Transcription regulation</keyword>
<reference evidence="7 8" key="1">
    <citation type="submission" date="2019-03" db="EMBL/GenBank/DDBJ databases">
        <authorList>
            <consortium name="Pathogen Informatics"/>
        </authorList>
    </citation>
    <scope>NUCLEOTIDE SEQUENCE</scope>
    <source>
        <strain evidence="7">5012STDY7626358</strain>
        <strain evidence="6 8">5012STDY7626430</strain>
    </source>
</reference>
<comment type="similarity">
    <text evidence="1">Belongs to the LysR transcriptional regulatory family.</text>
</comment>
<protein>
    <submittedName>
        <fullName evidence="7">LysR family transcriptional regulator YnfL</fullName>
    </submittedName>
</protein>
<dbReference type="InterPro" id="IPR036388">
    <property type="entry name" value="WH-like_DNA-bd_sf"/>
</dbReference>
<dbReference type="InterPro" id="IPR036390">
    <property type="entry name" value="WH_DNA-bd_sf"/>
</dbReference>
<keyword evidence="4" id="KW-0804">Transcription</keyword>
<dbReference type="CDD" id="cd08414">
    <property type="entry name" value="PBP2_LTTR_aromatics_like"/>
    <property type="match status" value="1"/>
</dbReference>
<name>A0A486MBU1_KLEPN</name>
<dbReference type="EMBL" id="CAAHCC010000001">
    <property type="protein sequence ID" value="VGK68137.1"/>
    <property type="molecule type" value="Genomic_DNA"/>
</dbReference>
<dbReference type="AlphaFoldDB" id="A0A486MBU1"/>
<dbReference type="Gene3D" id="1.10.10.10">
    <property type="entry name" value="Winged helix-like DNA-binding domain superfamily/Winged helix DNA-binding domain"/>
    <property type="match status" value="1"/>
</dbReference>
<evidence type="ECO:0000256" key="2">
    <source>
        <dbReference type="ARBA" id="ARBA00023015"/>
    </source>
</evidence>
<dbReference type="PANTHER" id="PTHR30346">
    <property type="entry name" value="TRANSCRIPTIONAL DUAL REGULATOR HCAR-RELATED"/>
    <property type="match status" value="1"/>
</dbReference>
<dbReference type="InterPro" id="IPR000847">
    <property type="entry name" value="LysR_HTH_N"/>
</dbReference>
<dbReference type="RefSeq" id="WP_033128523.1">
    <property type="nucleotide sequence ID" value="NZ_CAAHCC010000001.1"/>
</dbReference>
<evidence type="ECO:0000259" key="5">
    <source>
        <dbReference type="PROSITE" id="PS50931"/>
    </source>
</evidence>
<dbReference type="Pfam" id="PF03466">
    <property type="entry name" value="LysR_substrate"/>
    <property type="match status" value="1"/>
</dbReference>
<evidence type="ECO:0000313" key="8">
    <source>
        <dbReference type="Proteomes" id="UP000376235"/>
    </source>
</evidence>
<dbReference type="Proteomes" id="UP000376235">
    <property type="component" value="Unassembled WGS sequence"/>
</dbReference>
<sequence length="301" mass="33627">MDIRALRYFLQVAETLSFNRASERLNISQPVVTRVIAQLEHEIGTRLFDRTTRRVSLTPAGTVLLNEVRPLIAHVESVQQTVRHVVAEQSGKFTVGYTTLAMQTVTPDLLRLFSEKYPEIELDVREMTTHAQVEALLSAEIDVGFVLTPVEDEALTVIPLHKERLRLAVSSRHPQAALAGKNKPLPLAAFANEEFIIPCKEQFPAVYDEIIRLCEEAGFRPRLRSCGENQTCVGLARAGLGVVFVSGRTEDIPSEGLEFVEIAAPIPELEIAVVWRTRDPSVLLQPFRELAEITIENGRIN</sequence>
<dbReference type="PROSITE" id="PS50931">
    <property type="entry name" value="HTH_LYSR"/>
    <property type="match status" value="1"/>
</dbReference>
<dbReference type="SUPFAM" id="SSF46785">
    <property type="entry name" value="Winged helix' DNA-binding domain"/>
    <property type="match status" value="1"/>
</dbReference>
<dbReference type="PANTHER" id="PTHR30346:SF0">
    <property type="entry name" value="HCA OPERON TRANSCRIPTIONAL ACTIVATOR HCAR"/>
    <property type="match status" value="1"/>
</dbReference>
<dbReference type="Gene3D" id="3.40.190.10">
    <property type="entry name" value="Periplasmic binding protein-like II"/>
    <property type="match status" value="2"/>
</dbReference>
<dbReference type="SUPFAM" id="SSF53850">
    <property type="entry name" value="Periplasmic binding protein-like II"/>
    <property type="match status" value="1"/>
</dbReference>
<dbReference type="PRINTS" id="PR00039">
    <property type="entry name" value="HTHLYSR"/>
</dbReference>
<evidence type="ECO:0000256" key="1">
    <source>
        <dbReference type="ARBA" id="ARBA00009437"/>
    </source>
</evidence>
<evidence type="ECO:0000313" key="7">
    <source>
        <dbReference type="EMBL" id="VGM45839.1"/>
    </source>
</evidence>
<dbReference type="GO" id="GO:0003677">
    <property type="term" value="F:DNA binding"/>
    <property type="evidence" value="ECO:0007669"/>
    <property type="project" value="UniProtKB-KW"/>
</dbReference>
<organism evidence="7">
    <name type="scientific">Klebsiella pneumoniae</name>
    <dbReference type="NCBI Taxonomy" id="573"/>
    <lineage>
        <taxon>Bacteria</taxon>
        <taxon>Pseudomonadati</taxon>
        <taxon>Pseudomonadota</taxon>
        <taxon>Gammaproteobacteria</taxon>
        <taxon>Enterobacterales</taxon>
        <taxon>Enterobacteriaceae</taxon>
        <taxon>Klebsiella/Raoultella group</taxon>
        <taxon>Klebsiella</taxon>
        <taxon>Klebsiella pneumoniae complex</taxon>
    </lineage>
</organism>
<evidence type="ECO:0000256" key="4">
    <source>
        <dbReference type="ARBA" id="ARBA00023163"/>
    </source>
</evidence>
<gene>
    <name evidence="7" type="primary">catM_3</name>
    <name evidence="6" type="synonym">catM_1</name>
    <name evidence="7" type="ORF">SAMEA4873559_05094</name>
    <name evidence="6" type="ORF">SAMEA4873632_00329</name>
</gene>
<evidence type="ECO:0000256" key="3">
    <source>
        <dbReference type="ARBA" id="ARBA00023125"/>
    </source>
</evidence>
<keyword evidence="3" id="KW-0238">DNA-binding</keyword>
<dbReference type="InterPro" id="IPR005119">
    <property type="entry name" value="LysR_subst-bd"/>
</dbReference>
<dbReference type="GO" id="GO:0032993">
    <property type="term" value="C:protein-DNA complex"/>
    <property type="evidence" value="ECO:0007669"/>
    <property type="project" value="TreeGrafter"/>
</dbReference>
<accession>A0A486MBU1</accession>
<proteinExistence type="inferred from homology"/>
<evidence type="ECO:0000313" key="6">
    <source>
        <dbReference type="EMBL" id="VGK68137.1"/>
    </source>
</evidence>
<dbReference type="Pfam" id="PF00126">
    <property type="entry name" value="HTH_1"/>
    <property type="match status" value="1"/>
</dbReference>